<dbReference type="Proteomes" id="UP001205311">
    <property type="component" value="Unassembled WGS sequence"/>
</dbReference>
<organism evidence="6 7">
    <name type="scientific">Streptoalloteichus tenebrarius (strain ATCC 17920 / DSM 40477 / JCM 4838 / CBS 697.72 / NBRC 16177 / NCIMB 11028 / NRRL B-12390 / A12253. 1 / ISP 5477)</name>
    <name type="common">Streptomyces tenebrarius</name>
    <dbReference type="NCBI Taxonomy" id="1933"/>
    <lineage>
        <taxon>Bacteria</taxon>
        <taxon>Bacillati</taxon>
        <taxon>Actinomycetota</taxon>
        <taxon>Actinomycetes</taxon>
        <taxon>Pseudonocardiales</taxon>
        <taxon>Pseudonocardiaceae</taxon>
        <taxon>Streptoalloteichus</taxon>
    </lineage>
</organism>
<dbReference type="PANTHER" id="PTHR24276:SF98">
    <property type="entry name" value="FI18310P1-RELATED"/>
    <property type="match status" value="1"/>
</dbReference>
<dbReference type="PROSITE" id="PS50240">
    <property type="entry name" value="TRYPSIN_DOM"/>
    <property type="match status" value="1"/>
</dbReference>
<comment type="similarity">
    <text evidence="1">Belongs to the peptidase S1 family.</text>
</comment>
<keyword evidence="2" id="KW-1015">Disulfide bond</keyword>
<evidence type="ECO:0000256" key="1">
    <source>
        <dbReference type="ARBA" id="ARBA00007664"/>
    </source>
</evidence>
<feature type="signal peptide" evidence="4">
    <location>
        <begin position="1"/>
        <end position="36"/>
    </location>
</feature>
<comment type="caution">
    <text evidence="6">The sequence shown here is derived from an EMBL/GenBank/DDBJ whole genome shotgun (WGS) entry which is preliminary data.</text>
</comment>
<reference evidence="6 7" key="1">
    <citation type="submission" date="2022-06" db="EMBL/GenBank/DDBJ databases">
        <title>Genomic Encyclopedia of Archaeal and Bacterial Type Strains, Phase II (KMG-II): from individual species to whole genera.</title>
        <authorList>
            <person name="Goeker M."/>
        </authorList>
    </citation>
    <scope>NUCLEOTIDE SEQUENCE [LARGE SCALE GENOMIC DNA]</scope>
    <source>
        <strain evidence="6 7">DSM 40477</strain>
    </source>
</reference>
<dbReference type="PRINTS" id="PR00722">
    <property type="entry name" value="CHYMOTRYPSIN"/>
</dbReference>
<protein>
    <submittedName>
        <fullName evidence="6">Trypsin</fullName>
    </submittedName>
</protein>
<keyword evidence="3" id="KW-0645">Protease</keyword>
<dbReference type="SMART" id="SM00020">
    <property type="entry name" value="Tryp_SPc"/>
    <property type="match status" value="1"/>
</dbReference>
<dbReference type="PANTHER" id="PTHR24276">
    <property type="entry name" value="POLYSERASE-RELATED"/>
    <property type="match status" value="1"/>
</dbReference>
<dbReference type="InterPro" id="IPR033116">
    <property type="entry name" value="TRYPSIN_SER"/>
</dbReference>
<dbReference type="InterPro" id="IPR001314">
    <property type="entry name" value="Peptidase_S1A"/>
</dbReference>
<evidence type="ECO:0000256" key="4">
    <source>
        <dbReference type="SAM" id="SignalP"/>
    </source>
</evidence>
<dbReference type="EMBL" id="JAMTCP010000031">
    <property type="protein sequence ID" value="MCP2260755.1"/>
    <property type="molecule type" value="Genomic_DNA"/>
</dbReference>
<feature type="domain" description="Peptidase S1" evidence="5">
    <location>
        <begin position="42"/>
        <end position="268"/>
    </location>
</feature>
<dbReference type="InterPro" id="IPR043504">
    <property type="entry name" value="Peptidase_S1_PA_chymotrypsin"/>
</dbReference>
<keyword evidence="3" id="KW-0720">Serine protease</keyword>
<dbReference type="InterPro" id="IPR018114">
    <property type="entry name" value="TRYPSIN_HIS"/>
</dbReference>
<keyword evidence="7" id="KW-1185">Reference proteome</keyword>
<evidence type="ECO:0000313" key="6">
    <source>
        <dbReference type="EMBL" id="MCP2260755.1"/>
    </source>
</evidence>
<dbReference type="InterPro" id="IPR050430">
    <property type="entry name" value="Peptidase_S1"/>
</dbReference>
<dbReference type="CDD" id="cd00190">
    <property type="entry name" value="Tryp_SPc"/>
    <property type="match status" value="1"/>
</dbReference>
<evidence type="ECO:0000259" key="5">
    <source>
        <dbReference type="PROSITE" id="PS50240"/>
    </source>
</evidence>
<gene>
    <name evidence="6" type="ORF">LX15_004475</name>
</gene>
<dbReference type="SUPFAM" id="SSF50494">
    <property type="entry name" value="Trypsin-like serine proteases"/>
    <property type="match status" value="1"/>
</dbReference>
<dbReference type="PROSITE" id="PS00134">
    <property type="entry name" value="TRYPSIN_HIS"/>
    <property type="match status" value="1"/>
</dbReference>
<proteinExistence type="inferred from homology"/>
<dbReference type="PROSITE" id="PS00135">
    <property type="entry name" value="TRYPSIN_SER"/>
    <property type="match status" value="1"/>
</dbReference>
<name>A0ABT1HYZ8_STRSD</name>
<sequence length="270" mass="28399">MAMTRLRHRWPRSALPSLVMLLSLVLPVFLPTAAHAASEGRIIGGAPVDVADHPWVVALVDTASRRAFCAGALVAPTKVMTAGHCAATREPRRLRVVAGRTDLVAAHTGSVARVSDAVVHPDLHTPLAYGHDVAVLTLDRPLPYPTLPWAEPGDESPYQPGGTASVFGWGRTEEDGTASTHQLRVASVPMWDDERCAAAYPGRVDRESMVCAGAGGADACQGDSGGPLVVDGRVVGLVSWGTGCGRPDRPGVYTRLSHLADWVDAAVRSA</sequence>
<feature type="chain" id="PRO_5045563409" evidence="4">
    <location>
        <begin position="37"/>
        <end position="270"/>
    </location>
</feature>
<keyword evidence="3" id="KW-0378">Hydrolase</keyword>
<evidence type="ECO:0000256" key="2">
    <source>
        <dbReference type="ARBA" id="ARBA00023157"/>
    </source>
</evidence>
<accession>A0ABT1HYZ8</accession>
<dbReference type="InterPro" id="IPR001254">
    <property type="entry name" value="Trypsin_dom"/>
</dbReference>
<evidence type="ECO:0000313" key="7">
    <source>
        <dbReference type="Proteomes" id="UP001205311"/>
    </source>
</evidence>
<dbReference type="Pfam" id="PF00089">
    <property type="entry name" value="Trypsin"/>
    <property type="match status" value="1"/>
</dbReference>
<dbReference type="InterPro" id="IPR009003">
    <property type="entry name" value="Peptidase_S1_PA"/>
</dbReference>
<keyword evidence="4" id="KW-0732">Signal</keyword>
<dbReference type="Gene3D" id="2.40.10.10">
    <property type="entry name" value="Trypsin-like serine proteases"/>
    <property type="match status" value="1"/>
</dbReference>
<evidence type="ECO:0000256" key="3">
    <source>
        <dbReference type="RuleBase" id="RU363034"/>
    </source>
</evidence>